<dbReference type="EMBL" id="VTWT01000006">
    <property type="protein sequence ID" value="KAA9332748.1"/>
    <property type="molecule type" value="Genomic_DNA"/>
</dbReference>
<proteinExistence type="predicted"/>
<dbReference type="Proteomes" id="UP000326570">
    <property type="component" value="Unassembled WGS sequence"/>
</dbReference>
<accession>A0A5N1ISV8</accession>
<reference evidence="1 2" key="1">
    <citation type="submission" date="2019-09" db="EMBL/GenBank/DDBJ databases">
        <title>Genome sequence of Adhaeribacter sp. M2.</title>
        <authorList>
            <person name="Srinivasan S."/>
        </authorList>
    </citation>
    <scope>NUCLEOTIDE SEQUENCE [LARGE SCALE GENOMIC DNA]</scope>
    <source>
        <strain evidence="1 2">M2</strain>
    </source>
</reference>
<protein>
    <submittedName>
        <fullName evidence="1">Uncharacterized protein</fullName>
    </submittedName>
</protein>
<gene>
    <name evidence="1" type="ORF">F0P94_12135</name>
</gene>
<sequence>MATSGASHYFYYQDQKVELGPVLTDMLIIGFTEETDRAEKEKIIGSFDFLGNILDETTSGSANVTVLSTRNNLTPGTMELKFTVLEQHPKIMYATPFFAQHPSSPGRMGITNQFIVTLEDLVGQTLLEKLMKRTNTKLVEPLGPQTFIISADKNSAGNALDMANYFHESPGIKIGEPDFFHNLVLDQI</sequence>
<organism evidence="1 2">
    <name type="scientific">Adhaeribacter soli</name>
    <dbReference type="NCBI Taxonomy" id="2607655"/>
    <lineage>
        <taxon>Bacteria</taxon>
        <taxon>Pseudomonadati</taxon>
        <taxon>Bacteroidota</taxon>
        <taxon>Cytophagia</taxon>
        <taxon>Cytophagales</taxon>
        <taxon>Hymenobacteraceae</taxon>
        <taxon>Adhaeribacter</taxon>
    </lineage>
</organism>
<dbReference type="AlphaFoldDB" id="A0A5N1ISV8"/>
<keyword evidence="2" id="KW-1185">Reference proteome</keyword>
<evidence type="ECO:0000313" key="1">
    <source>
        <dbReference type="EMBL" id="KAA9332748.1"/>
    </source>
</evidence>
<evidence type="ECO:0000313" key="2">
    <source>
        <dbReference type="Proteomes" id="UP000326570"/>
    </source>
</evidence>
<name>A0A5N1ISV8_9BACT</name>
<comment type="caution">
    <text evidence="1">The sequence shown here is derived from an EMBL/GenBank/DDBJ whole genome shotgun (WGS) entry which is preliminary data.</text>
</comment>
<dbReference type="RefSeq" id="WP_150904161.1">
    <property type="nucleotide sequence ID" value="NZ_VTWT01000006.1"/>
</dbReference>